<dbReference type="InterPro" id="IPR029063">
    <property type="entry name" value="SAM-dependent_MTases_sf"/>
</dbReference>
<dbReference type="InterPro" id="IPR003788">
    <property type="entry name" value="NDUFAF7"/>
</dbReference>
<dbReference type="Pfam" id="PF02636">
    <property type="entry name" value="Methyltransf_28"/>
    <property type="match status" value="1"/>
</dbReference>
<dbReference type="GO" id="GO:0032259">
    <property type="term" value="P:methylation"/>
    <property type="evidence" value="ECO:0007669"/>
    <property type="project" value="UniProtKB-KW"/>
</dbReference>
<evidence type="ECO:0000256" key="1">
    <source>
        <dbReference type="ARBA" id="ARBA00022603"/>
    </source>
</evidence>
<keyword evidence="2" id="KW-0808">Transferase</keyword>
<dbReference type="EMBL" id="AP014879">
    <property type="protein sequence ID" value="BAV32493.1"/>
    <property type="molecule type" value="Genomic_DNA"/>
</dbReference>
<evidence type="ECO:0000256" key="3">
    <source>
        <dbReference type="SAM" id="MobiDB-lite"/>
    </source>
</evidence>
<evidence type="ECO:0000256" key="2">
    <source>
        <dbReference type="ARBA" id="ARBA00022679"/>
    </source>
</evidence>
<evidence type="ECO:0000313" key="4">
    <source>
        <dbReference type="EMBL" id="BAV32493.1"/>
    </source>
</evidence>
<proteinExistence type="predicted"/>
<name>A0A1B4XCE8_9GAMM</name>
<organism evidence="4 5">
    <name type="scientific">Sulfuricaulis limicola</name>
    <dbReference type="NCBI Taxonomy" id="1620215"/>
    <lineage>
        <taxon>Bacteria</taxon>
        <taxon>Pseudomonadati</taxon>
        <taxon>Pseudomonadota</taxon>
        <taxon>Gammaproteobacteria</taxon>
        <taxon>Acidiferrobacterales</taxon>
        <taxon>Acidiferrobacteraceae</taxon>
        <taxon>Sulfuricaulis</taxon>
    </lineage>
</organism>
<dbReference type="Proteomes" id="UP000243180">
    <property type="component" value="Chromosome"/>
</dbReference>
<accession>A0A1B4XCE8</accession>
<dbReference type="Gene3D" id="3.40.50.12710">
    <property type="match status" value="1"/>
</dbReference>
<sequence length="397" mass="43243">MNPPRRNGQSAGSASPALPSPTAGEQAHHDKLMQRLREELAAAGGAIAFDRFMELALYAPGLGYYVAGARKFGEHGDFITAPELGSLFARCVARPCQSLLAGLGGGDILEAGAGSGALAADLLLELESLGQLPERYLILELGAELRARQSETIKRRAPHVFGRVHWLDDLPANFRGMVLANEVLDAMPVTRFRVTPNGVNELYVAWENQGLVWQEQPAGASLRARVEPLGLAADYTSEINLRAEAWVRRVADSLKQGVMLLIDYGFPRAEFYHPQRAQGTLMCHYRHHAHDDPLRHAGLQDITAHMDFTAIAEAGVDAGLTLLGYTSQAAFLLGCGLDRIMAASDPDDVRAHLALTQQVKKLTLPHEMGELFKVLALGRGVREPLPGFTLQDRRARL</sequence>
<dbReference type="PANTHER" id="PTHR12049:SF7">
    <property type="entry name" value="PROTEIN ARGININE METHYLTRANSFERASE NDUFAF7, MITOCHONDRIAL"/>
    <property type="match status" value="1"/>
</dbReference>
<dbReference type="AlphaFoldDB" id="A0A1B4XCE8"/>
<dbReference type="SUPFAM" id="SSF53335">
    <property type="entry name" value="S-adenosyl-L-methionine-dependent methyltransferases"/>
    <property type="match status" value="1"/>
</dbReference>
<dbReference type="InterPro" id="IPR038375">
    <property type="entry name" value="NDUFAF7_sf"/>
</dbReference>
<dbReference type="GO" id="GO:0035243">
    <property type="term" value="F:protein-arginine omega-N symmetric methyltransferase activity"/>
    <property type="evidence" value="ECO:0007669"/>
    <property type="project" value="TreeGrafter"/>
</dbReference>
<dbReference type="OrthoDB" id="9794208at2"/>
<evidence type="ECO:0008006" key="6">
    <source>
        <dbReference type="Google" id="ProtNLM"/>
    </source>
</evidence>
<dbReference type="RefSeq" id="WP_096359169.1">
    <property type="nucleotide sequence ID" value="NZ_AP014879.1"/>
</dbReference>
<feature type="region of interest" description="Disordered" evidence="3">
    <location>
        <begin position="1"/>
        <end position="29"/>
    </location>
</feature>
<gene>
    <name evidence="4" type="ORF">SCL_0169</name>
</gene>
<evidence type="ECO:0000313" key="5">
    <source>
        <dbReference type="Proteomes" id="UP000243180"/>
    </source>
</evidence>
<keyword evidence="5" id="KW-1185">Reference proteome</keyword>
<keyword evidence="1" id="KW-0489">Methyltransferase</keyword>
<feature type="compositionally biased region" description="Low complexity" evidence="3">
    <location>
        <begin position="8"/>
        <end position="24"/>
    </location>
</feature>
<dbReference type="InParanoid" id="A0A1B4XCE8"/>
<dbReference type="KEGG" id="slim:SCL_0169"/>
<reference evidence="4 5" key="1">
    <citation type="submission" date="2015-05" db="EMBL/GenBank/DDBJ databases">
        <title>Complete genome sequence of a sulfur-oxidizing gammaproteobacterium strain HA5.</title>
        <authorList>
            <person name="Miura A."/>
            <person name="Kojima H."/>
            <person name="Fukui M."/>
        </authorList>
    </citation>
    <scope>NUCLEOTIDE SEQUENCE [LARGE SCALE GENOMIC DNA]</scope>
    <source>
        <strain evidence="4 5">HA5</strain>
    </source>
</reference>
<protein>
    <recommendedName>
        <fullName evidence="6">SAM-dependent methyltransferase</fullName>
    </recommendedName>
</protein>
<dbReference type="PANTHER" id="PTHR12049">
    <property type="entry name" value="PROTEIN ARGININE METHYLTRANSFERASE NDUFAF7, MITOCHONDRIAL"/>
    <property type="match status" value="1"/>
</dbReference>